<accession>A0A919UD67</accession>
<dbReference type="EMBL" id="BONQ01000150">
    <property type="protein sequence ID" value="GIG51132.1"/>
    <property type="molecule type" value="Genomic_DNA"/>
</dbReference>
<feature type="compositionally biased region" description="Basic residues" evidence="1">
    <location>
        <begin position="75"/>
        <end position="87"/>
    </location>
</feature>
<gene>
    <name evidence="2" type="ORF">Dsi01nite_091730</name>
</gene>
<dbReference type="Proteomes" id="UP000660611">
    <property type="component" value="Unassembled WGS sequence"/>
</dbReference>
<sequence>MAKTLGRIAMDELGDHRRVGLLHPGHIGRCVETELTVATSFSVGCWATCREVRVADQGIRKLLGDLVESGPGQRRSPRHRERRRQRHATYPARCGNYYQYPEAFGEA</sequence>
<feature type="region of interest" description="Disordered" evidence="1">
    <location>
        <begin position="67"/>
        <end position="88"/>
    </location>
</feature>
<reference evidence="2" key="1">
    <citation type="submission" date="2021-01" db="EMBL/GenBank/DDBJ databases">
        <title>Whole genome shotgun sequence of Dactylosporangium siamense NBRC 106093.</title>
        <authorList>
            <person name="Komaki H."/>
            <person name="Tamura T."/>
        </authorList>
    </citation>
    <scope>NUCLEOTIDE SEQUENCE</scope>
    <source>
        <strain evidence="2">NBRC 106093</strain>
    </source>
</reference>
<protein>
    <submittedName>
        <fullName evidence="2">Uncharacterized protein</fullName>
    </submittedName>
</protein>
<comment type="caution">
    <text evidence="2">The sequence shown here is derived from an EMBL/GenBank/DDBJ whole genome shotgun (WGS) entry which is preliminary data.</text>
</comment>
<keyword evidence="3" id="KW-1185">Reference proteome</keyword>
<evidence type="ECO:0000313" key="3">
    <source>
        <dbReference type="Proteomes" id="UP000660611"/>
    </source>
</evidence>
<dbReference type="AlphaFoldDB" id="A0A919UD67"/>
<evidence type="ECO:0000256" key="1">
    <source>
        <dbReference type="SAM" id="MobiDB-lite"/>
    </source>
</evidence>
<organism evidence="2 3">
    <name type="scientific">Dactylosporangium siamense</name>
    <dbReference type="NCBI Taxonomy" id="685454"/>
    <lineage>
        <taxon>Bacteria</taxon>
        <taxon>Bacillati</taxon>
        <taxon>Actinomycetota</taxon>
        <taxon>Actinomycetes</taxon>
        <taxon>Micromonosporales</taxon>
        <taxon>Micromonosporaceae</taxon>
        <taxon>Dactylosporangium</taxon>
    </lineage>
</organism>
<name>A0A919UD67_9ACTN</name>
<evidence type="ECO:0000313" key="2">
    <source>
        <dbReference type="EMBL" id="GIG51132.1"/>
    </source>
</evidence>
<proteinExistence type="predicted"/>